<sequence length="107" mass="11277">MALGLACLALFTSNSLLVQADDTYHCECRNRGSSEGTGPLTEHCCRTITGGLPLVGGGRLGDMKDGECYFPKTAEDAKDDINRNNFLKCCGVPNPVNGDEESGSCGD</sequence>
<dbReference type="Proteomes" id="UP000027586">
    <property type="component" value="Unassembled WGS sequence"/>
</dbReference>
<gene>
    <name evidence="2" type="ORF">LCOR_02575.1</name>
</gene>
<name>A0A068RMN7_9FUNG</name>
<reference evidence="2" key="1">
    <citation type="submission" date="2013-08" db="EMBL/GenBank/DDBJ databases">
        <title>Gene expansion shapes genome architecture in the human pathogen Lichtheimia corymbifera: an evolutionary genomics analysis in the ancient terrestrial Mucorales (Mucoromycotina).</title>
        <authorList>
            <person name="Schwartze V.U."/>
            <person name="Winter S."/>
            <person name="Shelest E."/>
            <person name="Marcet-Houben M."/>
            <person name="Horn F."/>
            <person name="Wehner S."/>
            <person name="Hoffmann K."/>
            <person name="Riege K."/>
            <person name="Sammeth M."/>
            <person name="Nowrousian M."/>
            <person name="Valiante V."/>
            <person name="Linde J."/>
            <person name="Jacobsen I.D."/>
            <person name="Marz M."/>
            <person name="Brakhage A.A."/>
            <person name="Gabaldon T."/>
            <person name="Bocker S."/>
            <person name="Voigt K."/>
        </authorList>
    </citation>
    <scope>NUCLEOTIDE SEQUENCE [LARGE SCALE GENOMIC DNA]</scope>
    <source>
        <strain evidence="2">FSU 9682</strain>
    </source>
</reference>
<evidence type="ECO:0000313" key="3">
    <source>
        <dbReference type="Proteomes" id="UP000027586"/>
    </source>
</evidence>
<accession>A0A068RMN7</accession>
<feature type="signal peptide" evidence="1">
    <location>
        <begin position="1"/>
        <end position="20"/>
    </location>
</feature>
<feature type="chain" id="PRO_5001654986" evidence="1">
    <location>
        <begin position="21"/>
        <end position="107"/>
    </location>
</feature>
<dbReference type="AlphaFoldDB" id="A0A068RMN7"/>
<evidence type="ECO:0000313" key="2">
    <source>
        <dbReference type="EMBL" id="CDH50892.1"/>
    </source>
</evidence>
<protein>
    <submittedName>
        <fullName evidence="2">Uncharacterized protein</fullName>
    </submittedName>
</protein>
<keyword evidence="1" id="KW-0732">Signal</keyword>
<organism evidence="2 3">
    <name type="scientific">Lichtheimia corymbifera JMRC:FSU:9682</name>
    <dbReference type="NCBI Taxonomy" id="1263082"/>
    <lineage>
        <taxon>Eukaryota</taxon>
        <taxon>Fungi</taxon>
        <taxon>Fungi incertae sedis</taxon>
        <taxon>Mucoromycota</taxon>
        <taxon>Mucoromycotina</taxon>
        <taxon>Mucoromycetes</taxon>
        <taxon>Mucorales</taxon>
        <taxon>Lichtheimiaceae</taxon>
        <taxon>Lichtheimia</taxon>
    </lineage>
</organism>
<dbReference type="EMBL" id="CBTN010000008">
    <property type="protein sequence ID" value="CDH50892.1"/>
    <property type="molecule type" value="Genomic_DNA"/>
</dbReference>
<proteinExistence type="predicted"/>
<keyword evidence="3" id="KW-1185">Reference proteome</keyword>
<comment type="caution">
    <text evidence="2">The sequence shown here is derived from an EMBL/GenBank/DDBJ whole genome shotgun (WGS) entry which is preliminary data.</text>
</comment>
<evidence type="ECO:0000256" key="1">
    <source>
        <dbReference type="SAM" id="SignalP"/>
    </source>
</evidence>
<dbReference type="VEuPathDB" id="FungiDB:LCOR_02575.1"/>
<dbReference type="OrthoDB" id="2264648at2759"/>